<dbReference type="PANTHER" id="PTHR43229:SF2">
    <property type="entry name" value="NODULATION PROTEIN J"/>
    <property type="match status" value="1"/>
</dbReference>
<keyword evidence="2 5" id="KW-0812">Transmembrane</keyword>
<dbReference type="InterPro" id="IPR047817">
    <property type="entry name" value="ABC2_TM_bact-type"/>
</dbReference>
<feature type="transmembrane region" description="Helical" evidence="5">
    <location>
        <begin position="188"/>
        <end position="208"/>
    </location>
</feature>
<protein>
    <recommendedName>
        <fullName evidence="5">Transport permease protein</fullName>
    </recommendedName>
</protein>
<comment type="subcellular location">
    <subcellularLocation>
        <location evidence="5">Cell membrane</location>
        <topology evidence="5">Multi-pass membrane protein</topology>
    </subcellularLocation>
    <subcellularLocation>
        <location evidence="1">Membrane</location>
        <topology evidence="1">Multi-pass membrane protein</topology>
    </subcellularLocation>
</comment>
<evidence type="ECO:0000256" key="2">
    <source>
        <dbReference type="ARBA" id="ARBA00022692"/>
    </source>
</evidence>
<dbReference type="Pfam" id="PF01061">
    <property type="entry name" value="ABC2_membrane"/>
    <property type="match status" value="1"/>
</dbReference>
<dbReference type="InterPro" id="IPR013525">
    <property type="entry name" value="ABC2_TM"/>
</dbReference>
<feature type="transmembrane region" description="Helical" evidence="5">
    <location>
        <begin position="146"/>
        <end position="168"/>
    </location>
</feature>
<dbReference type="PANTHER" id="PTHR43229">
    <property type="entry name" value="NODULATION PROTEIN J"/>
    <property type="match status" value="1"/>
</dbReference>
<gene>
    <name evidence="7" type="ORF">J0M35_18770</name>
</gene>
<organism evidence="7 8">
    <name type="scientific">Candidatus Obscuribacter phosphatis</name>
    <dbReference type="NCBI Taxonomy" id="1906157"/>
    <lineage>
        <taxon>Bacteria</taxon>
        <taxon>Bacillati</taxon>
        <taxon>Candidatus Melainabacteria</taxon>
        <taxon>Candidatus Obscuribacterales</taxon>
        <taxon>Candidatus Obscuribacteraceae</taxon>
        <taxon>Candidatus Obscuribacter</taxon>
    </lineage>
</organism>
<dbReference type="Proteomes" id="UP000664277">
    <property type="component" value="Unassembled WGS sequence"/>
</dbReference>
<feature type="transmembrane region" description="Helical" evidence="5">
    <location>
        <begin position="54"/>
        <end position="72"/>
    </location>
</feature>
<feature type="transmembrane region" description="Helical" evidence="5">
    <location>
        <begin position="30"/>
        <end position="48"/>
    </location>
</feature>
<name>A0A8J7TP26_9BACT</name>
<keyword evidence="5" id="KW-1003">Cell membrane</keyword>
<feature type="transmembrane region" description="Helical" evidence="5">
    <location>
        <begin position="118"/>
        <end position="134"/>
    </location>
</feature>
<evidence type="ECO:0000256" key="5">
    <source>
        <dbReference type="RuleBase" id="RU361157"/>
    </source>
</evidence>
<sequence>MLVVRLDRVFALCYRYFLVLSRSSFRVMDIVFWPVMDLLVWGFVSSYFAQSGGVVSPAVSFLVGGIIFFNVLYRAQQSISVSFLEDLWSRNLLSIFVSPITVSEFVSATYVVGVAQSVTVTIIMSLMASLLYAFDIFSLSWYLIPLFVNLLVMGWWLGLGTTAFILRYGYQAEALAWAVPFLLQPVSAVFYPVSVLPTALQAIAWLLPSTYVFEGMRNILQGGADSTSTLYLVKASVFNLLYWTVTVVFFGKMLSRARERGSLAKIVV</sequence>
<evidence type="ECO:0000256" key="3">
    <source>
        <dbReference type="ARBA" id="ARBA00022989"/>
    </source>
</evidence>
<feature type="transmembrane region" description="Helical" evidence="5">
    <location>
        <begin position="229"/>
        <end position="250"/>
    </location>
</feature>
<dbReference type="InterPro" id="IPR051784">
    <property type="entry name" value="Nod_factor_ABC_transporter"/>
</dbReference>
<keyword evidence="4 5" id="KW-0472">Membrane</keyword>
<keyword evidence="5" id="KW-0813">Transport</keyword>
<dbReference type="PROSITE" id="PS51012">
    <property type="entry name" value="ABC_TM2"/>
    <property type="match status" value="1"/>
</dbReference>
<proteinExistence type="inferred from homology"/>
<dbReference type="EMBL" id="JAFLCK010000038">
    <property type="protein sequence ID" value="MBN8662420.1"/>
    <property type="molecule type" value="Genomic_DNA"/>
</dbReference>
<dbReference type="AlphaFoldDB" id="A0A8J7TP26"/>
<comment type="caution">
    <text evidence="7">The sequence shown here is derived from an EMBL/GenBank/DDBJ whole genome shotgun (WGS) entry which is preliminary data.</text>
</comment>
<evidence type="ECO:0000313" key="8">
    <source>
        <dbReference type="Proteomes" id="UP000664277"/>
    </source>
</evidence>
<dbReference type="GO" id="GO:0043190">
    <property type="term" value="C:ATP-binding cassette (ABC) transporter complex"/>
    <property type="evidence" value="ECO:0007669"/>
    <property type="project" value="InterPro"/>
</dbReference>
<evidence type="ECO:0000256" key="4">
    <source>
        <dbReference type="ARBA" id="ARBA00023136"/>
    </source>
</evidence>
<dbReference type="GO" id="GO:0140359">
    <property type="term" value="F:ABC-type transporter activity"/>
    <property type="evidence" value="ECO:0007669"/>
    <property type="project" value="InterPro"/>
</dbReference>
<evidence type="ECO:0000313" key="7">
    <source>
        <dbReference type="EMBL" id="MBN8662420.1"/>
    </source>
</evidence>
<evidence type="ECO:0000259" key="6">
    <source>
        <dbReference type="PROSITE" id="PS51012"/>
    </source>
</evidence>
<evidence type="ECO:0000256" key="1">
    <source>
        <dbReference type="ARBA" id="ARBA00004141"/>
    </source>
</evidence>
<reference evidence="7" key="1">
    <citation type="submission" date="2021-02" db="EMBL/GenBank/DDBJ databases">
        <title>Genome-Resolved Metagenomics of a Microbial Community Performing Photosynthetic Biological Nutrient Removal.</title>
        <authorList>
            <person name="Mcdaniel E.A."/>
        </authorList>
    </citation>
    <scope>NUCLEOTIDE SEQUENCE</scope>
    <source>
        <strain evidence="7">UWPOB_OBS1</strain>
    </source>
</reference>
<comment type="similarity">
    <text evidence="5">Belongs to the ABC-2 integral membrane protein family.</text>
</comment>
<dbReference type="InterPro" id="IPR000412">
    <property type="entry name" value="ABC_2_transport"/>
</dbReference>
<dbReference type="PIRSF" id="PIRSF006648">
    <property type="entry name" value="DrrB"/>
    <property type="match status" value="1"/>
</dbReference>
<keyword evidence="3 5" id="KW-1133">Transmembrane helix</keyword>
<accession>A0A8J7TP26</accession>
<feature type="domain" description="ABC transmembrane type-2" evidence="6">
    <location>
        <begin position="25"/>
        <end position="253"/>
    </location>
</feature>